<accession>A0AAD1U3W8</accession>
<dbReference type="PANTHER" id="PTHR12241">
    <property type="entry name" value="TUBULIN POLYGLUTAMYLASE"/>
    <property type="match status" value="1"/>
</dbReference>
<sequence length="923" mass="107915">MKKSNKRTALKDSYKVQKNPYRERRSNRLISNTYHDTHCINDSKRNIKFERILSKYNESNPLNTSEASMSKRSNSIFTKKEMVSPMGYKINSVRRLQNRRSSDHSDSYSKYQTNPDYMIDDIATTKSINNKIGTSYTFSNPKTSVQSLKQKSKPKKVKKVFSKVKVDLAHCKYDCIKKIATEKKYGFGWKLISDAANLSSATGNEFDICWHDTGVTMRFFQQMKLHQVCNHFPGMNQITRKNTLALTLKKIQKEEGNQEKYDFFPRTWVLPTEAYELNEFVVKMKKKSKFFLNLGKQGKLKKDPCFIVKPEAGAQGKGIYLTKKMSDIPTSKKCVVQEYIPNPFLIDGYKFDLRIYVLVTRVEPLSIFVYKEGLARFCTEKYDMKSINKEDEKSKFTHLTNFAINKQNVSEEAESISSPEDKKEEEPKDFGIKIKSKKEFKKLMSEVLEHLEFEGVDKYEVWDEIKDIIRKTIMSIQDNLSHSYKSLQPRSKRMDMCFEILGFDIMIDSYGQPWLIEVNQAPSFATGSEIDRKVKEGLISDTFKILNINPRSKRRKLQLNAKEIQERSRNNHNSKENSQAHTNYEEREMYKQMRYELRNKGDFEKIYTILKPKDDGHDSDTSDEYIDTKIPAGLSDFRSDFNISDEENSPSKNINTINESDEEIVKLTDRVKSIIKTPQGKNISAKKVSPKPETNDAMLIRSSNNSNSILPEIRRASDKQDQNMYIIDSKEKKKYHSRETTKKIKVKRIVQASRSPFEERNSIRKNKLSHITLSKAKLSKRLDKGIPIKDRIGVSSKRSLMKLEEGPHHERASNQHPLMYNNHNENQHKNGFKYYGSIKPGEDYNPKKPHLYYKSRRERHKMNKIFPLLINHHNISAINHRRDLQTSNRYDTSDLLNLQPNSSEEKRLREYRKSRGEMRNVFL</sequence>
<dbReference type="PROSITE" id="PS51221">
    <property type="entry name" value="TTL"/>
    <property type="match status" value="1"/>
</dbReference>
<dbReference type="GO" id="GO:0036064">
    <property type="term" value="C:ciliary basal body"/>
    <property type="evidence" value="ECO:0007669"/>
    <property type="project" value="TreeGrafter"/>
</dbReference>
<feature type="compositionally biased region" description="Basic and acidic residues" evidence="4">
    <location>
        <begin position="564"/>
        <end position="575"/>
    </location>
</feature>
<evidence type="ECO:0000313" key="6">
    <source>
        <dbReference type="Proteomes" id="UP001295684"/>
    </source>
</evidence>
<keyword evidence="1" id="KW-0436">Ligase</keyword>
<evidence type="ECO:0000256" key="4">
    <source>
        <dbReference type="SAM" id="MobiDB-lite"/>
    </source>
</evidence>
<dbReference type="InterPro" id="IPR004344">
    <property type="entry name" value="TTL/TTLL_fam"/>
</dbReference>
<evidence type="ECO:0000313" key="5">
    <source>
        <dbReference type="EMBL" id="CAI2361812.1"/>
    </source>
</evidence>
<feature type="region of interest" description="Disordered" evidence="4">
    <location>
        <begin position="1"/>
        <end position="20"/>
    </location>
</feature>
<evidence type="ECO:0000256" key="3">
    <source>
        <dbReference type="ARBA" id="ARBA00022840"/>
    </source>
</evidence>
<dbReference type="GO" id="GO:0070740">
    <property type="term" value="F:tubulin-glutamic acid ligase activity"/>
    <property type="evidence" value="ECO:0007669"/>
    <property type="project" value="TreeGrafter"/>
</dbReference>
<dbReference type="EMBL" id="CAMPGE010002993">
    <property type="protein sequence ID" value="CAI2361812.1"/>
    <property type="molecule type" value="Genomic_DNA"/>
</dbReference>
<evidence type="ECO:0000256" key="1">
    <source>
        <dbReference type="ARBA" id="ARBA00022598"/>
    </source>
</evidence>
<dbReference type="Proteomes" id="UP001295684">
    <property type="component" value="Unassembled WGS sequence"/>
</dbReference>
<name>A0AAD1U3W8_EUPCR</name>
<reference evidence="5" key="1">
    <citation type="submission" date="2023-07" db="EMBL/GenBank/DDBJ databases">
        <authorList>
            <consortium name="AG Swart"/>
            <person name="Singh M."/>
            <person name="Singh A."/>
            <person name="Seah K."/>
            <person name="Emmerich C."/>
        </authorList>
    </citation>
    <scope>NUCLEOTIDE SEQUENCE</scope>
    <source>
        <strain evidence="5">DP1</strain>
    </source>
</reference>
<dbReference type="GO" id="GO:0015631">
    <property type="term" value="F:tubulin binding"/>
    <property type="evidence" value="ECO:0007669"/>
    <property type="project" value="TreeGrafter"/>
</dbReference>
<dbReference type="PANTHER" id="PTHR12241:SF147">
    <property type="entry name" value="TUBULIN POLYGLUTAMYLASE TTLL7"/>
    <property type="match status" value="1"/>
</dbReference>
<dbReference type="Gene3D" id="3.30.470.20">
    <property type="entry name" value="ATP-grasp fold, B domain"/>
    <property type="match status" value="1"/>
</dbReference>
<dbReference type="GO" id="GO:0000226">
    <property type="term" value="P:microtubule cytoskeleton organization"/>
    <property type="evidence" value="ECO:0007669"/>
    <property type="project" value="TreeGrafter"/>
</dbReference>
<dbReference type="Pfam" id="PF03133">
    <property type="entry name" value="TTL"/>
    <property type="match status" value="1"/>
</dbReference>
<proteinExistence type="predicted"/>
<keyword evidence="3" id="KW-0067">ATP-binding</keyword>
<comment type="caution">
    <text evidence="5">The sequence shown here is derived from an EMBL/GenBank/DDBJ whole genome shotgun (WGS) entry which is preliminary data.</text>
</comment>
<feature type="compositionally biased region" description="Basic and acidic residues" evidence="4">
    <location>
        <begin position="9"/>
        <end position="20"/>
    </location>
</feature>
<evidence type="ECO:0000256" key="2">
    <source>
        <dbReference type="ARBA" id="ARBA00022741"/>
    </source>
</evidence>
<protein>
    <submittedName>
        <fullName evidence="5">Uncharacterized protein</fullName>
    </submittedName>
</protein>
<dbReference type="SUPFAM" id="SSF56059">
    <property type="entry name" value="Glutathione synthetase ATP-binding domain-like"/>
    <property type="match status" value="1"/>
</dbReference>
<dbReference type="GO" id="GO:0005524">
    <property type="term" value="F:ATP binding"/>
    <property type="evidence" value="ECO:0007669"/>
    <property type="project" value="UniProtKB-KW"/>
</dbReference>
<dbReference type="AlphaFoldDB" id="A0AAD1U3W8"/>
<keyword evidence="2" id="KW-0547">Nucleotide-binding</keyword>
<feature type="region of interest" description="Disordered" evidence="4">
    <location>
        <begin position="564"/>
        <end position="586"/>
    </location>
</feature>
<organism evidence="5 6">
    <name type="scientific">Euplotes crassus</name>
    <dbReference type="NCBI Taxonomy" id="5936"/>
    <lineage>
        <taxon>Eukaryota</taxon>
        <taxon>Sar</taxon>
        <taxon>Alveolata</taxon>
        <taxon>Ciliophora</taxon>
        <taxon>Intramacronucleata</taxon>
        <taxon>Spirotrichea</taxon>
        <taxon>Hypotrichia</taxon>
        <taxon>Euplotida</taxon>
        <taxon>Euplotidae</taxon>
        <taxon>Moneuplotes</taxon>
    </lineage>
</organism>
<gene>
    <name evidence="5" type="ORF">ECRASSUSDP1_LOCUS3125</name>
</gene>
<keyword evidence="6" id="KW-1185">Reference proteome</keyword>